<accession>A0A2H5XFS9</accession>
<dbReference type="Proteomes" id="UP000236173">
    <property type="component" value="Unassembled WGS sequence"/>
</dbReference>
<name>A0A2H5XFS9_9BACT</name>
<organism evidence="1 2">
    <name type="scientific">Candidatus Fervidibacter japonicus</name>
    <dbReference type="NCBI Taxonomy" id="2035412"/>
    <lineage>
        <taxon>Bacteria</taxon>
        <taxon>Candidatus Fervidibacterota</taxon>
        <taxon>Candidatus Fervidibacter</taxon>
    </lineage>
</organism>
<dbReference type="AlphaFoldDB" id="A0A2H5XFS9"/>
<sequence length="154" mass="16531">MEWRWVLRFVSVGVTVIVSVLAGCAGEAFVQGASGDRIPPRIEQVTVVPDELIAMGWQVRVEATVTDAESGVKQVDAMVTYPDGRQETVRLEAQGGAFVGTFVAQWDMAGVPTEAERWVVEIAVRAVDQSGNKAQSGLTTVRVAIPPPPVPPNF</sequence>
<comment type="caution">
    <text evidence="1">The sequence shown here is derived from an EMBL/GenBank/DDBJ whole genome shotgun (WGS) entry which is preliminary data.</text>
</comment>
<dbReference type="Gene3D" id="2.60.40.10">
    <property type="entry name" value="Immunoglobulins"/>
    <property type="match status" value="1"/>
</dbReference>
<evidence type="ECO:0000313" key="1">
    <source>
        <dbReference type="EMBL" id="GBD00044.1"/>
    </source>
</evidence>
<dbReference type="PROSITE" id="PS51257">
    <property type="entry name" value="PROKAR_LIPOPROTEIN"/>
    <property type="match status" value="1"/>
</dbReference>
<reference evidence="2" key="1">
    <citation type="submission" date="2017-09" db="EMBL/GenBank/DDBJ databases">
        <title>Metaegenomics of thermophilic ammonia-oxidizing enrichment culture.</title>
        <authorList>
            <person name="Kato S."/>
            <person name="Suzuki K."/>
        </authorList>
    </citation>
    <scope>NUCLEOTIDE SEQUENCE [LARGE SCALE GENOMIC DNA]</scope>
</reference>
<dbReference type="InterPro" id="IPR013783">
    <property type="entry name" value="Ig-like_fold"/>
</dbReference>
<gene>
    <name evidence="1" type="ORF">HRbin17_02578</name>
</gene>
<evidence type="ECO:0000313" key="2">
    <source>
        <dbReference type="Proteomes" id="UP000236173"/>
    </source>
</evidence>
<proteinExistence type="predicted"/>
<protein>
    <submittedName>
        <fullName evidence="1">Uncharacterized protein</fullName>
    </submittedName>
</protein>
<dbReference type="EMBL" id="BEHT01000048">
    <property type="protein sequence ID" value="GBD00044.1"/>
    <property type="molecule type" value="Genomic_DNA"/>
</dbReference>